<dbReference type="STRING" id="1300347.I601_2584"/>
<accession>A0A1A9GMV4</accession>
<sequence>MAQIFDLGHSLPLDRPFTTAEARDLGLSDRRLRRMVAHGWLRRPAHGVYVVSSLEDTLELRCAVLALVVPSDAFICDHTAAWLHAGDRALAPNDHLSTPEIACFRPSEVGRLKRGTVRSGERAVQDSDLVQVHGLVVTTPLRTALDLGRLPRSHDARLHGMDTMLSLQVFTHDELLEAVPRFAGQRGVVPLRVLAPLADGGAESFGESALRLRWHQAGLPRPVTQLEVARGGASYFLDMGLVEERVGGEYDGEEFHSSVEQVEHDRDRRSWLQREAWTIEVFRRSSVFGSQQDAERRLRALWQSVRGSRRRRRYL</sequence>
<dbReference type="EMBL" id="CP015079">
    <property type="protein sequence ID" value="ANH39000.1"/>
    <property type="molecule type" value="Genomic_DNA"/>
</dbReference>
<dbReference type="Proteomes" id="UP000077868">
    <property type="component" value="Chromosome"/>
</dbReference>
<evidence type="ECO:0000313" key="3">
    <source>
        <dbReference type="Proteomes" id="UP000077868"/>
    </source>
</evidence>
<keyword evidence="3" id="KW-1185">Reference proteome</keyword>
<dbReference type="KEGG" id="ndk:I601_2584"/>
<dbReference type="InterPro" id="IPR025159">
    <property type="entry name" value="AbiEi_N"/>
</dbReference>
<feature type="domain" description="AbiEi antitoxin N-terminal" evidence="1">
    <location>
        <begin position="16"/>
        <end position="51"/>
    </location>
</feature>
<dbReference type="Gene3D" id="3.40.960.10">
    <property type="entry name" value="VSR Endonuclease"/>
    <property type="match status" value="1"/>
</dbReference>
<dbReference type="Pfam" id="PF13338">
    <property type="entry name" value="AbiEi_4"/>
    <property type="match status" value="1"/>
</dbReference>
<evidence type="ECO:0000313" key="2">
    <source>
        <dbReference type="EMBL" id="ANH39000.1"/>
    </source>
</evidence>
<dbReference type="AlphaFoldDB" id="A0A1A9GMV4"/>
<proteinExistence type="predicted"/>
<evidence type="ECO:0000259" key="1">
    <source>
        <dbReference type="Pfam" id="PF13338"/>
    </source>
</evidence>
<organism evidence="2 3">
    <name type="scientific">Nocardioides dokdonensis FR1436</name>
    <dbReference type="NCBI Taxonomy" id="1300347"/>
    <lineage>
        <taxon>Bacteria</taxon>
        <taxon>Bacillati</taxon>
        <taxon>Actinomycetota</taxon>
        <taxon>Actinomycetes</taxon>
        <taxon>Propionibacteriales</taxon>
        <taxon>Nocardioidaceae</taxon>
        <taxon>Nocardioides</taxon>
    </lineage>
</organism>
<dbReference type="OrthoDB" id="5517693at2"/>
<dbReference type="PATRIC" id="fig|1300347.3.peg.2576"/>
<reference evidence="2 3" key="1">
    <citation type="submission" date="2016-03" db="EMBL/GenBank/DDBJ databases">
        <title>Complete genome sequence of a soil Actinobacterium, Nocardioides dokdonensis FR1436.</title>
        <authorList>
            <person name="Kwon S.-K."/>
            <person name="Kim K."/>
            <person name="Kim J.F."/>
        </authorList>
    </citation>
    <scope>NUCLEOTIDE SEQUENCE [LARGE SCALE GENOMIC DNA]</scope>
    <source>
        <strain evidence="2 3">FR1436</strain>
    </source>
</reference>
<gene>
    <name evidence="2" type="ORF">I601_2584</name>
</gene>
<protein>
    <recommendedName>
        <fullName evidence="1">AbiEi antitoxin N-terminal domain-containing protein</fullName>
    </recommendedName>
</protein>
<dbReference type="RefSeq" id="WP_068110297.1">
    <property type="nucleotide sequence ID" value="NZ_CP015079.1"/>
</dbReference>
<name>A0A1A9GMV4_9ACTN</name>